<evidence type="ECO:0000313" key="2">
    <source>
        <dbReference type="Proteomes" id="UP000238563"/>
    </source>
</evidence>
<gene>
    <name evidence="1" type="ORF">C5750_06510</name>
</gene>
<dbReference type="EMBL" id="PVBT01000001">
    <property type="protein sequence ID" value="PRD58730.1"/>
    <property type="molecule type" value="Genomic_DNA"/>
</dbReference>
<dbReference type="Proteomes" id="UP000238563">
    <property type="component" value="Unassembled WGS sequence"/>
</dbReference>
<keyword evidence="2" id="KW-1185">Reference proteome</keyword>
<protein>
    <submittedName>
        <fullName evidence="1">Uncharacterized protein</fullName>
    </submittedName>
</protein>
<dbReference type="AlphaFoldDB" id="A0A2S9JZH0"/>
<evidence type="ECO:0000313" key="1">
    <source>
        <dbReference type="EMBL" id="PRD58730.1"/>
    </source>
</evidence>
<name>A0A2S9JZH0_9HYPH</name>
<accession>A0A2S9JZH0</accession>
<comment type="caution">
    <text evidence="1">The sequence shown here is derived from an EMBL/GenBank/DDBJ whole genome shotgun (WGS) entry which is preliminary data.</text>
</comment>
<proteinExistence type="predicted"/>
<sequence length="69" mass="7655">MAPTDENEYNVDVITSRALTRAEKDCIATAYYETTPFVLESDITFVAAQRGFTNGVPDEEWTTNSGPSF</sequence>
<reference evidence="1 2" key="1">
    <citation type="submission" date="2018-02" db="EMBL/GenBank/DDBJ databases">
        <title>The draft genome of Phyllobacterium myrsinacearum DSM5892.</title>
        <authorList>
            <person name="Li L."/>
            <person name="Liu L."/>
            <person name="Zhang X."/>
            <person name="Wang T."/>
        </authorList>
    </citation>
    <scope>NUCLEOTIDE SEQUENCE [LARGE SCALE GENOMIC DNA]</scope>
    <source>
        <strain evidence="1 2">DSM 5892</strain>
    </source>
</reference>
<organism evidence="1 2">
    <name type="scientific">Phyllobacterium myrsinacearum</name>
    <dbReference type="NCBI Taxonomy" id="28101"/>
    <lineage>
        <taxon>Bacteria</taxon>
        <taxon>Pseudomonadati</taxon>
        <taxon>Pseudomonadota</taxon>
        <taxon>Alphaproteobacteria</taxon>
        <taxon>Hyphomicrobiales</taxon>
        <taxon>Phyllobacteriaceae</taxon>
        <taxon>Phyllobacterium</taxon>
    </lineage>
</organism>